<accession>A0A1I2LQE9</accession>
<evidence type="ECO:0000313" key="9">
    <source>
        <dbReference type="EMBL" id="SFF81343.1"/>
    </source>
</evidence>
<evidence type="ECO:0000256" key="4">
    <source>
        <dbReference type="ARBA" id="ARBA00023136"/>
    </source>
</evidence>
<evidence type="ECO:0000259" key="8">
    <source>
        <dbReference type="Pfam" id="PF01061"/>
    </source>
</evidence>
<feature type="domain" description="ABC-2 type transporter transmembrane" evidence="8">
    <location>
        <begin position="43"/>
        <end position="241"/>
    </location>
</feature>
<dbReference type="InterPro" id="IPR013525">
    <property type="entry name" value="ABC2_TM"/>
</dbReference>
<dbReference type="Proteomes" id="UP000199323">
    <property type="component" value="Unassembled WGS sequence"/>
</dbReference>
<feature type="transmembrane region" description="Helical" evidence="7">
    <location>
        <begin position="128"/>
        <end position="157"/>
    </location>
</feature>
<evidence type="ECO:0000256" key="5">
    <source>
        <dbReference type="ARBA" id="ARBA00023251"/>
    </source>
</evidence>
<evidence type="ECO:0000256" key="2">
    <source>
        <dbReference type="ARBA" id="ARBA00022692"/>
    </source>
</evidence>
<feature type="transmembrane region" description="Helical" evidence="7">
    <location>
        <begin position="84"/>
        <end position="107"/>
    </location>
</feature>
<reference evidence="10" key="1">
    <citation type="submission" date="2016-10" db="EMBL/GenBank/DDBJ databases">
        <authorList>
            <person name="Varghese N."/>
            <person name="Submissions S."/>
        </authorList>
    </citation>
    <scope>NUCLEOTIDE SEQUENCE [LARGE SCALE GENOMIC DNA]</scope>
    <source>
        <strain evidence="10">CGMCC 4.3510</strain>
    </source>
</reference>
<name>A0A1I2LQE9_9ACTN</name>
<sequence length="298" mass="31868">MTDTHLRAGGAVRRRPAPTAPDAAAAPSRIRALGYFRGQFLLSWRVFWRNRRSTFIGFLLPVLLDLVVAAPLRDRTIGGVNAAGYTTIGFIGLAMVTSFVNLLTAVVSRRDELVLKRLRGTEVPPWAVFAGQLAGGAVVLLIQTVILGGVSVVWFHAPPPADPVLFLVALAAGYLVFGLLALALSGFTPGTETAPLVATPVLLLCMFGAGVFTPLQSLPGPLRPLAADLPLAPVIKALRTGWFGRGFGHETWDGAALHRLGVLDGWQSAGPSLLITAAWAAAAVMVTRRRFRWEPRRD</sequence>
<organism evidence="9 10">
    <name type="scientific">Actinacidiphila alni</name>
    <dbReference type="NCBI Taxonomy" id="380248"/>
    <lineage>
        <taxon>Bacteria</taxon>
        <taxon>Bacillati</taxon>
        <taxon>Actinomycetota</taxon>
        <taxon>Actinomycetes</taxon>
        <taxon>Kitasatosporales</taxon>
        <taxon>Streptomycetaceae</taxon>
        <taxon>Actinacidiphila</taxon>
    </lineage>
</organism>
<dbReference type="EMBL" id="FONG01000030">
    <property type="protein sequence ID" value="SFF81343.1"/>
    <property type="molecule type" value="Genomic_DNA"/>
</dbReference>
<keyword evidence="10" id="KW-1185">Reference proteome</keyword>
<feature type="transmembrane region" description="Helical" evidence="7">
    <location>
        <begin position="163"/>
        <end position="184"/>
    </location>
</feature>
<dbReference type="RefSeq" id="WP_093717446.1">
    <property type="nucleotide sequence ID" value="NZ_FONG01000030.1"/>
</dbReference>
<keyword evidence="5" id="KW-0046">Antibiotic resistance</keyword>
<dbReference type="AlphaFoldDB" id="A0A1I2LQE9"/>
<keyword evidence="2 7" id="KW-0812">Transmembrane</keyword>
<evidence type="ECO:0000256" key="6">
    <source>
        <dbReference type="SAM" id="MobiDB-lite"/>
    </source>
</evidence>
<dbReference type="InterPro" id="IPR051784">
    <property type="entry name" value="Nod_factor_ABC_transporter"/>
</dbReference>
<keyword evidence="4 7" id="KW-0472">Membrane</keyword>
<dbReference type="GO" id="GO:0046677">
    <property type="term" value="P:response to antibiotic"/>
    <property type="evidence" value="ECO:0007669"/>
    <property type="project" value="UniProtKB-KW"/>
</dbReference>
<dbReference type="GO" id="GO:0140359">
    <property type="term" value="F:ABC-type transporter activity"/>
    <property type="evidence" value="ECO:0007669"/>
    <property type="project" value="InterPro"/>
</dbReference>
<proteinExistence type="predicted"/>
<feature type="region of interest" description="Disordered" evidence="6">
    <location>
        <begin position="1"/>
        <end position="22"/>
    </location>
</feature>
<protein>
    <submittedName>
        <fullName evidence="9">ABC-2 type transport system permease protein</fullName>
    </submittedName>
</protein>
<dbReference type="PANTHER" id="PTHR43229">
    <property type="entry name" value="NODULATION PROTEIN J"/>
    <property type="match status" value="1"/>
</dbReference>
<comment type="subcellular location">
    <subcellularLocation>
        <location evidence="1">Membrane</location>
        <topology evidence="1">Multi-pass membrane protein</topology>
    </subcellularLocation>
</comment>
<feature type="transmembrane region" description="Helical" evidence="7">
    <location>
        <begin position="269"/>
        <end position="287"/>
    </location>
</feature>
<evidence type="ECO:0000313" key="10">
    <source>
        <dbReference type="Proteomes" id="UP000199323"/>
    </source>
</evidence>
<feature type="transmembrane region" description="Helical" evidence="7">
    <location>
        <begin position="54"/>
        <end position="72"/>
    </location>
</feature>
<dbReference type="PANTHER" id="PTHR43229:SF2">
    <property type="entry name" value="NODULATION PROTEIN J"/>
    <property type="match status" value="1"/>
</dbReference>
<dbReference type="PIRSF" id="PIRSF006648">
    <property type="entry name" value="DrrB"/>
    <property type="match status" value="1"/>
</dbReference>
<gene>
    <name evidence="9" type="ORF">SAMN05216251_13040</name>
</gene>
<dbReference type="OrthoDB" id="3214063at2"/>
<evidence type="ECO:0000256" key="1">
    <source>
        <dbReference type="ARBA" id="ARBA00004141"/>
    </source>
</evidence>
<dbReference type="Pfam" id="PF01061">
    <property type="entry name" value="ABC2_membrane"/>
    <property type="match status" value="1"/>
</dbReference>
<dbReference type="STRING" id="380248.SAMN05216251_13040"/>
<evidence type="ECO:0000256" key="7">
    <source>
        <dbReference type="SAM" id="Phobius"/>
    </source>
</evidence>
<dbReference type="GO" id="GO:0043190">
    <property type="term" value="C:ATP-binding cassette (ABC) transporter complex"/>
    <property type="evidence" value="ECO:0007669"/>
    <property type="project" value="InterPro"/>
</dbReference>
<feature type="transmembrane region" description="Helical" evidence="7">
    <location>
        <begin position="196"/>
        <end position="215"/>
    </location>
</feature>
<keyword evidence="3 7" id="KW-1133">Transmembrane helix</keyword>
<dbReference type="InterPro" id="IPR000412">
    <property type="entry name" value="ABC_2_transport"/>
</dbReference>
<evidence type="ECO:0000256" key="3">
    <source>
        <dbReference type="ARBA" id="ARBA00022989"/>
    </source>
</evidence>